<evidence type="ECO:0000256" key="5">
    <source>
        <dbReference type="ARBA" id="ARBA00023239"/>
    </source>
</evidence>
<keyword evidence="6 7" id="KW-0961">Cell wall biogenesis/degradation</keyword>
<evidence type="ECO:0000256" key="2">
    <source>
        <dbReference type="ARBA" id="ARBA00022692"/>
    </source>
</evidence>
<dbReference type="PANTHER" id="PTHR30518:SF2">
    <property type="entry name" value="ENDOLYTIC MUREIN TRANSGLYCOSYLASE"/>
    <property type="match status" value="1"/>
</dbReference>
<keyword evidence="4 7" id="KW-0472">Membrane</keyword>
<dbReference type="EMBL" id="JAHLFJ010000108">
    <property type="protein sequence ID" value="MBU3857246.1"/>
    <property type="molecule type" value="Genomic_DNA"/>
</dbReference>
<evidence type="ECO:0000256" key="4">
    <source>
        <dbReference type="ARBA" id="ARBA00023136"/>
    </source>
</evidence>
<dbReference type="InterPro" id="IPR003770">
    <property type="entry name" value="MLTG-like"/>
</dbReference>
<dbReference type="GO" id="GO:0005886">
    <property type="term" value="C:plasma membrane"/>
    <property type="evidence" value="ECO:0007669"/>
    <property type="project" value="UniProtKB-UniRule"/>
</dbReference>
<evidence type="ECO:0000256" key="1">
    <source>
        <dbReference type="ARBA" id="ARBA00022475"/>
    </source>
</evidence>
<reference evidence="8" key="1">
    <citation type="journal article" date="2021" name="PeerJ">
        <title>Extensive microbial diversity within the chicken gut microbiome revealed by metagenomics and culture.</title>
        <authorList>
            <person name="Gilroy R."/>
            <person name="Ravi A."/>
            <person name="Getino M."/>
            <person name="Pursley I."/>
            <person name="Horton D.L."/>
            <person name="Alikhan N.F."/>
            <person name="Baker D."/>
            <person name="Gharbi K."/>
            <person name="Hall N."/>
            <person name="Watson M."/>
            <person name="Adriaenssens E.M."/>
            <person name="Foster-Nyarko E."/>
            <person name="Jarju S."/>
            <person name="Secka A."/>
            <person name="Antonio M."/>
            <person name="Oren A."/>
            <person name="Chaudhuri R.R."/>
            <person name="La Ragione R."/>
            <person name="Hildebrand F."/>
            <person name="Pallen M.J."/>
        </authorList>
    </citation>
    <scope>NUCLEOTIDE SEQUENCE</scope>
    <source>
        <strain evidence="8">8470</strain>
    </source>
</reference>
<dbReference type="EC" id="4.2.2.29" evidence="7"/>
<dbReference type="PANTHER" id="PTHR30518">
    <property type="entry name" value="ENDOLYTIC MUREIN TRANSGLYCOSYLASE"/>
    <property type="match status" value="1"/>
</dbReference>
<gene>
    <name evidence="7 8" type="primary">mltG</name>
    <name evidence="8" type="ORF">H9928_12050</name>
</gene>
<keyword evidence="3 7" id="KW-1133">Transmembrane helix</keyword>
<evidence type="ECO:0000256" key="3">
    <source>
        <dbReference type="ARBA" id="ARBA00022989"/>
    </source>
</evidence>
<evidence type="ECO:0000313" key="9">
    <source>
        <dbReference type="Proteomes" id="UP000784286"/>
    </source>
</evidence>
<dbReference type="GO" id="GO:0008932">
    <property type="term" value="F:lytic endotransglycosylase activity"/>
    <property type="evidence" value="ECO:0007669"/>
    <property type="project" value="UniProtKB-UniRule"/>
</dbReference>
<dbReference type="Proteomes" id="UP000784286">
    <property type="component" value="Unassembled WGS sequence"/>
</dbReference>
<keyword evidence="5 7" id="KW-0456">Lyase</keyword>
<organism evidence="8 9">
    <name type="scientific">Candidatus Phocaeicola excrementipullorum</name>
    <dbReference type="NCBI Taxonomy" id="2838731"/>
    <lineage>
        <taxon>Bacteria</taxon>
        <taxon>Pseudomonadati</taxon>
        <taxon>Bacteroidota</taxon>
        <taxon>Bacteroidia</taxon>
        <taxon>Bacteroidales</taxon>
        <taxon>Bacteroidaceae</taxon>
        <taxon>Phocaeicola</taxon>
    </lineage>
</organism>
<keyword evidence="2 7" id="KW-0812">Transmembrane</keyword>
<name>A0A948TPI4_9BACT</name>
<dbReference type="HAMAP" id="MF_02065">
    <property type="entry name" value="MltG"/>
    <property type="match status" value="1"/>
</dbReference>
<comment type="caution">
    <text evidence="8">The sequence shown here is derived from an EMBL/GenBank/DDBJ whole genome shotgun (WGS) entry which is preliminary data.</text>
</comment>
<dbReference type="Pfam" id="PF02618">
    <property type="entry name" value="YceG"/>
    <property type="match status" value="1"/>
</dbReference>
<evidence type="ECO:0000256" key="7">
    <source>
        <dbReference type="HAMAP-Rule" id="MF_02065"/>
    </source>
</evidence>
<dbReference type="CDD" id="cd08010">
    <property type="entry name" value="MltG_like"/>
    <property type="match status" value="1"/>
</dbReference>
<proteinExistence type="inferred from homology"/>
<comment type="function">
    <text evidence="7">Functions as a peptidoglycan terminase that cleaves nascent peptidoglycan strands endolytically to terminate their elongation.</text>
</comment>
<comment type="catalytic activity">
    <reaction evidence="7">
        <text>a peptidoglycan chain = a peptidoglycan chain with N-acetyl-1,6-anhydromuramyl-[peptide] at the reducing end + a peptidoglycan chain with N-acetylglucosamine at the non-reducing end.</text>
        <dbReference type="EC" id="4.2.2.29"/>
    </reaction>
</comment>
<dbReference type="Gene3D" id="3.30.160.60">
    <property type="entry name" value="Classic Zinc Finger"/>
    <property type="match status" value="1"/>
</dbReference>
<comment type="similarity">
    <text evidence="7">Belongs to the transglycosylase MltG family.</text>
</comment>
<dbReference type="NCBIfam" id="TIGR00247">
    <property type="entry name" value="endolytic transglycosylase MltG"/>
    <property type="match status" value="1"/>
</dbReference>
<protein>
    <recommendedName>
        <fullName evidence="7">Endolytic murein transglycosylase</fullName>
        <ecNumber evidence="7">4.2.2.29</ecNumber>
    </recommendedName>
    <alternativeName>
        <fullName evidence="7">Peptidoglycan lytic transglycosylase</fullName>
    </alternativeName>
    <alternativeName>
        <fullName evidence="7">Peptidoglycan polymerization terminase</fullName>
    </alternativeName>
</protein>
<dbReference type="GO" id="GO:0071555">
    <property type="term" value="P:cell wall organization"/>
    <property type="evidence" value="ECO:0007669"/>
    <property type="project" value="UniProtKB-KW"/>
</dbReference>
<accession>A0A948TPI4</accession>
<evidence type="ECO:0000256" key="6">
    <source>
        <dbReference type="ARBA" id="ARBA00023316"/>
    </source>
</evidence>
<reference evidence="8" key="2">
    <citation type="submission" date="2021-04" db="EMBL/GenBank/DDBJ databases">
        <authorList>
            <person name="Gilroy R."/>
        </authorList>
    </citation>
    <scope>NUCLEOTIDE SEQUENCE</scope>
    <source>
        <strain evidence="8">8470</strain>
    </source>
</reference>
<sequence length="343" mass="38639">MNMNRKKAAFAISAAALLVALCAAVPLSMLMNHPIQRGSGSLLYIDEDDTEDSVCTKLEEQFSARRLTGFKLLASVKDYKSHIHTGAYRLSAEETTLQLFRKLNNGHQTPVRLVVPGVRTIGRMAATVGRQIMADSARIASLLNDSAYCASLGYSKETLPAFFLPNTYEVYWDMTAEDFVKRMKKEYARFWNRQRKDKAEAAGLTPVEVCTLASIVEEETANKSEMPVVAGLYLNRLRIGMPLQADPTVKFALQDFGLRRILHKHLETDSPYNTYKIQGLPPGPIRIASIHAIESVLNYAHHDYLYMCAKEDFSGTHNFAHTLAQHQANARRYQQALNRRNIR</sequence>
<feature type="site" description="Important for catalytic activity" evidence="7">
    <location>
        <position position="219"/>
    </location>
</feature>
<keyword evidence="1 7" id="KW-1003">Cell membrane</keyword>
<evidence type="ECO:0000313" key="8">
    <source>
        <dbReference type="EMBL" id="MBU3857246.1"/>
    </source>
</evidence>
<dbReference type="AlphaFoldDB" id="A0A948TPI4"/>
<dbReference type="GO" id="GO:0009252">
    <property type="term" value="P:peptidoglycan biosynthetic process"/>
    <property type="evidence" value="ECO:0007669"/>
    <property type="project" value="UniProtKB-UniRule"/>
</dbReference>